<proteinExistence type="predicted"/>
<reference evidence="2" key="1">
    <citation type="journal article" date="2014" name="Proc. Natl. Acad. Sci. U.S.A.">
        <title>Extensive sampling of basidiomycete genomes demonstrates inadequacy of the white-rot/brown-rot paradigm for wood decay fungi.</title>
        <authorList>
            <person name="Riley R."/>
            <person name="Salamov A.A."/>
            <person name="Brown D.W."/>
            <person name="Nagy L.G."/>
            <person name="Floudas D."/>
            <person name="Held B.W."/>
            <person name="Levasseur A."/>
            <person name="Lombard V."/>
            <person name="Morin E."/>
            <person name="Otillar R."/>
            <person name="Lindquist E.A."/>
            <person name="Sun H."/>
            <person name="LaButti K.M."/>
            <person name="Schmutz J."/>
            <person name="Jabbour D."/>
            <person name="Luo H."/>
            <person name="Baker S.E."/>
            <person name="Pisabarro A.G."/>
            <person name="Walton J.D."/>
            <person name="Blanchette R.A."/>
            <person name="Henrissat B."/>
            <person name="Martin F."/>
            <person name="Cullen D."/>
            <person name="Hibbett D.S."/>
            <person name="Grigoriev I.V."/>
        </authorList>
    </citation>
    <scope>NUCLEOTIDE SEQUENCE [LARGE SCALE GENOMIC DNA]</scope>
    <source>
        <strain evidence="2">MUCL 33604</strain>
    </source>
</reference>
<dbReference type="Proteomes" id="UP000027265">
    <property type="component" value="Unassembled WGS sequence"/>
</dbReference>
<dbReference type="HOGENOM" id="CLU_018544_12_2_1"/>
<dbReference type="Gene3D" id="1.20.1280.50">
    <property type="match status" value="1"/>
</dbReference>
<protein>
    <submittedName>
        <fullName evidence="1">Uncharacterized protein</fullName>
    </submittedName>
</protein>
<evidence type="ECO:0000313" key="1">
    <source>
        <dbReference type="EMBL" id="KDQ61987.1"/>
    </source>
</evidence>
<dbReference type="AlphaFoldDB" id="A0A067QES1"/>
<dbReference type="OrthoDB" id="3365698at2759"/>
<evidence type="ECO:0000313" key="2">
    <source>
        <dbReference type="Proteomes" id="UP000027265"/>
    </source>
</evidence>
<name>A0A067QES1_9AGAM</name>
<dbReference type="EMBL" id="KL197712">
    <property type="protein sequence ID" value="KDQ61987.1"/>
    <property type="molecule type" value="Genomic_DNA"/>
</dbReference>
<sequence length="457" mass="52039">MKINPLSAPVRRLHPEILSEIFKYAVHFLPRHALHSVRLSHVCCYWRHLALSTSYLWSFVSLRLEVWKQKGLSEHRSMLDHFLGHSGSAPLSLLIDLPGAMDAASLLRTLVGHAPRWKALSLYLRGDWSYVLPLFRIPDISLPVLEKVEFICNHNYYSFNRNGGPMGEITCFREAPNLTSITLGSWWKLDTVALPWSQLTNLALGTSEAPFHASMSGFLDVLRQCTELVNLELVAWQDEELEEGMVDQVQDLIVLNQLQSLSVSHAPMDAFIFRHLVVPNVNHFTFTPHGDHRSPTYSFTSYLDAFDYFLTRSRCTITIATLNSRYVTYSDITRLFERLSDLQDVRIHLSHRYDESQKSFIEMFGAFEEDWLMPFDHGSTSCLFPSLKRITIHGLRASPHVVDALVSVIRYRCGFVEGNVESPRVRLASASFDETIVSALAPRLQDCIASGLRLCSL</sequence>
<dbReference type="InParanoid" id="A0A067QES1"/>
<accession>A0A067QES1</accession>
<keyword evidence="2" id="KW-1185">Reference proteome</keyword>
<organism evidence="1 2">
    <name type="scientific">Jaapia argillacea MUCL 33604</name>
    <dbReference type="NCBI Taxonomy" id="933084"/>
    <lineage>
        <taxon>Eukaryota</taxon>
        <taxon>Fungi</taxon>
        <taxon>Dikarya</taxon>
        <taxon>Basidiomycota</taxon>
        <taxon>Agaricomycotina</taxon>
        <taxon>Agaricomycetes</taxon>
        <taxon>Agaricomycetidae</taxon>
        <taxon>Jaapiales</taxon>
        <taxon>Jaapiaceae</taxon>
        <taxon>Jaapia</taxon>
    </lineage>
</organism>
<gene>
    <name evidence="1" type="ORF">JAAARDRAFT_528861</name>
</gene>